<organism evidence="2 3">
    <name type="scientific">Lasius platythorax</name>
    <dbReference type="NCBI Taxonomy" id="488582"/>
    <lineage>
        <taxon>Eukaryota</taxon>
        <taxon>Metazoa</taxon>
        <taxon>Ecdysozoa</taxon>
        <taxon>Arthropoda</taxon>
        <taxon>Hexapoda</taxon>
        <taxon>Insecta</taxon>
        <taxon>Pterygota</taxon>
        <taxon>Neoptera</taxon>
        <taxon>Endopterygota</taxon>
        <taxon>Hymenoptera</taxon>
        <taxon>Apocrita</taxon>
        <taxon>Aculeata</taxon>
        <taxon>Formicoidea</taxon>
        <taxon>Formicidae</taxon>
        <taxon>Formicinae</taxon>
        <taxon>Lasius</taxon>
        <taxon>Lasius</taxon>
    </lineage>
</organism>
<dbReference type="AlphaFoldDB" id="A0AAV2P3C0"/>
<keyword evidence="1" id="KW-0812">Transmembrane</keyword>
<evidence type="ECO:0000313" key="3">
    <source>
        <dbReference type="Proteomes" id="UP001497644"/>
    </source>
</evidence>
<feature type="transmembrane region" description="Helical" evidence="1">
    <location>
        <begin position="67"/>
        <end position="87"/>
    </location>
</feature>
<keyword evidence="1" id="KW-0472">Membrane</keyword>
<dbReference type="Proteomes" id="UP001497644">
    <property type="component" value="Chromosome 6"/>
</dbReference>
<reference evidence="2" key="1">
    <citation type="submission" date="2024-04" db="EMBL/GenBank/DDBJ databases">
        <authorList>
            <consortium name="Molecular Ecology Group"/>
        </authorList>
    </citation>
    <scope>NUCLEOTIDE SEQUENCE</scope>
</reference>
<accession>A0AAV2P3C0</accession>
<protein>
    <submittedName>
        <fullName evidence="2">Uncharacterized protein</fullName>
    </submittedName>
</protein>
<evidence type="ECO:0000256" key="1">
    <source>
        <dbReference type="SAM" id="Phobius"/>
    </source>
</evidence>
<sequence length="93" mass="10344">MQKKNRPTKVVAAADKLVNKEEKKGVALPCVLHPLEEADVISRLNQQSSRTTKCREAKSPLNVRRCLFSPFFILRVMSAISAVAVGLCFPEHP</sequence>
<gene>
    <name evidence="2" type="ORF">LPLAT_LOCUS11496</name>
</gene>
<dbReference type="EMBL" id="OZ034829">
    <property type="protein sequence ID" value="CAL1686134.1"/>
    <property type="molecule type" value="Genomic_DNA"/>
</dbReference>
<keyword evidence="1" id="KW-1133">Transmembrane helix</keyword>
<keyword evidence="3" id="KW-1185">Reference proteome</keyword>
<proteinExistence type="predicted"/>
<name>A0AAV2P3C0_9HYME</name>
<evidence type="ECO:0000313" key="2">
    <source>
        <dbReference type="EMBL" id="CAL1686134.1"/>
    </source>
</evidence>